<feature type="non-terminal residue" evidence="2">
    <location>
        <position position="279"/>
    </location>
</feature>
<evidence type="ECO:0000313" key="2">
    <source>
        <dbReference type="EMBL" id="CAG8823531.1"/>
    </source>
</evidence>
<accession>A0ABN7W9Q8</accession>
<feature type="non-terminal residue" evidence="2">
    <location>
        <position position="1"/>
    </location>
</feature>
<comment type="caution">
    <text evidence="2">The sequence shown here is derived from an EMBL/GenBank/DDBJ whole genome shotgun (WGS) entry which is preliminary data.</text>
</comment>
<reference evidence="2 3" key="1">
    <citation type="submission" date="2021-06" db="EMBL/GenBank/DDBJ databases">
        <authorList>
            <person name="Kallberg Y."/>
            <person name="Tangrot J."/>
            <person name="Rosling A."/>
        </authorList>
    </citation>
    <scope>NUCLEOTIDE SEQUENCE [LARGE SCALE GENOMIC DNA]</scope>
    <source>
        <strain evidence="2 3">120-4 pot B 10/14</strain>
    </source>
</reference>
<feature type="compositionally biased region" description="Polar residues" evidence="1">
    <location>
        <begin position="46"/>
        <end position="63"/>
    </location>
</feature>
<proteinExistence type="predicted"/>
<feature type="compositionally biased region" description="Basic and acidic residues" evidence="1">
    <location>
        <begin position="91"/>
        <end position="107"/>
    </location>
</feature>
<protein>
    <submittedName>
        <fullName evidence="2">42000_t:CDS:1</fullName>
    </submittedName>
</protein>
<feature type="region of interest" description="Disordered" evidence="1">
    <location>
        <begin position="25"/>
        <end position="134"/>
    </location>
</feature>
<sequence length="279" mass="31576">MARTRKVVKKKMMLQATNVEAIVNKRKKGSNRTNIKKRRNYEEPSLINSDESPLRSNETNNSVEDLELQAMNVDVTSNKGKKSSNRTNAKGRIEIEPRLIDSDDEIIRSSSPSSLIKDNLPSKNTSPSFMVRSDSPESIYSERSLLPNNASSSLINNSFEDTNNQRPSISNDTDISSTSFIGPFKNDLEICLYLVQHPNLIKLTLNMIEASGQGSTGIQEKANKFNILPERDLGTLQMHLKGLFFRTRTVNKHIIDALDYTASLRKELRNLVPEFIRKY</sequence>
<name>A0ABN7W9Q8_GIGMA</name>
<feature type="compositionally biased region" description="Low complexity" evidence="1">
    <location>
        <begin position="108"/>
        <end position="118"/>
    </location>
</feature>
<organism evidence="2 3">
    <name type="scientific">Gigaspora margarita</name>
    <dbReference type="NCBI Taxonomy" id="4874"/>
    <lineage>
        <taxon>Eukaryota</taxon>
        <taxon>Fungi</taxon>
        <taxon>Fungi incertae sedis</taxon>
        <taxon>Mucoromycota</taxon>
        <taxon>Glomeromycotina</taxon>
        <taxon>Glomeromycetes</taxon>
        <taxon>Diversisporales</taxon>
        <taxon>Gigasporaceae</taxon>
        <taxon>Gigaspora</taxon>
    </lineage>
</organism>
<dbReference type="EMBL" id="CAJVQB010036160">
    <property type="protein sequence ID" value="CAG8823531.1"/>
    <property type="molecule type" value="Genomic_DNA"/>
</dbReference>
<keyword evidence="3" id="KW-1185">Reference proteome</keyword>
<feature type="compositionally biased region" description="Basic residues" evidence="1">
    <location>
        <begin position="25"/>
        <end position="39"/>
    </location>
</feature>
<dbReference type="Proteomes" id="UP000789901">
    <property type="component" value="Unassembled WGS sequence"/>
</dbReference>
<evidence type="ECO:0000256" key="1">
    <source>
        <dbReference type="SAM" id="MobiDB-lite"/>
    </source>
</evidence>
<gene>
    <name evidence="2" type="ORF">GMARGA_LOCUS28364</name>
</gene>
<evidence type="ECO:0000313" key="3">
    <source>
        <dbReference type="Proteomes" id="UP000789901"/>
    </source>
</evidence>